<name>A0A317XWX8_9BASI</name>
<reference evidence="1 2" key="1">
    <citation type="journal article" date="2018" name="Mol. Biol. Evol.">
        <title>Broad Genomic Sampling Reveals a Smut Pathogenic Ancestry of the Fungal Clade Ustilaginomycotina.</title>
        <authorList>
            <person name="Kijpornyongpan T."/>
            <person name="Mondo S.J."/>
            <person name="Barry K."/>
            <person name="Sandor L."/>
            <person name="Lee J."/>
            <person name="Lipzen A."/>
            <person name="Pangilinan J."/>
            <person name="LaButti K."/>
            <person name="Hainaut M."/>
            <person name="Henrissat B."/>
            <person name="Grigoriev I.V."/>
            <person name="Spatafora J.W."/>
            <person name="Aime M.C."/>
        </authorList>
    </citation>
    <scope>NUCLEOTIDE SEQUENCE [LARGE SCALE GENOMIC DNA]</scope>
    <source>
        <strain evidence="1 2">MCA 3645</strain>
    </source>
</reference>
<dbReference type="InParanoid" id="A0A317XWX8"/>
<evidence type="ECO:0000313" key="1">
    <source>
        <dbReference type="EMBL" id="PWZ02333.1"/>
    </source>
</evidence>
<organism evidence="1 2">
    <name type="scientific">Testicularia cyperi</name>
    <dbReference type="NCBI Taxonomy" id="1882483"/>
    <lineage>
        <taxon>Eukaryota</taxon>
        <taxon>Fungi</taxon>
        <taxon>Dikarya</taxon>
        <taxon>Basidiomycota</taxon>
        <taxon>Ustilaginomycotina</taxon>
        <taxon>Ustilaginomycetes</taxon>
        <taxon>Ustilaginales</taxon>
        <taxon>Anthracoideaceae</taxon>
        <taxon>Testicularia</taxon>
    </lineage>
</organism>
<dbReference type="AlphaFoldDB" id="A0A317XWX8"/>
<accession>A0A317XWX8</accession>
<protein>
    <submittedName>
        <fullName evidence="1">Uncharacterized protein</fullName>
    </submittedName>
</protein>
<gene>
    <name evidence="1" type="ORF">BCV70DRAFT_62595</name>
</gene>
<dbReference type="Proteomes" id="UP000246740">
    <property type="component" value="Unassembled WGS sequence"/>
</dbReference>
<proteinExistence type="predicted"/>
<dbReference type="EMBL" id="KZ819189">
    <property type="protein sequence ID" value="PWZ02333.1"/>
    <property type="molecule type" value="Genomic_DNA"/>
</dbReference>
<keyword evidence="2" id="KW-1185">Reference proteome</keyword>
<sequence>MTLALASGLGSHIIDARLIRSNRTEQMPNQRHMSVCCCTSTCICSTPKVRGLRVEIECTQQLHSTPTKLAMFQAPMPSTTVRSTSHEPDGQEHWPGACKPCIGSSL</sequence>
<evidence type="ECO:0000313" key="2">
    <source>
        <dbReference type="Proteomes" id="UP000246740"/>
    </source>
</evidence>